<dbReference type="Gene3D" id="3.40.50.11350">
    <property type="match status" value="1"/>
</dbReference>
<dbReference type="EMBL" id="JAQQPM010000007">
    <property type="protein sequence ID" value="KAK2073422.1"/>
    <property type="molecule type" value="Genomic_DNA"/>
</dbReference>
<comment type="caution">
    <text evidence="1">The sequence shown here is derived from an EMBL/GenBank/DDBJ whole genome shotgun (WGS) entry which is preliminary data.</text>
</comment>
<organism evidence="1 2">
    <name type="scientific">Phyllachora maydis</name>
    <dbReference type="NCBI Taxonomy" id="1825666"/>
    <lineage>
        <taxon>Eukaryota</taxon>
        <taxon>Fungi</taxon>
        <taxon>Dikarya</taxon>
        <taxon>Ascomycota</taxon>
        <taxon>Pezizomycotina</taxon>
        <taxon>Sordariomycetes</taxon>
        <taxon>Sordariomycetidae</taxon>
        <taxon>Phyllachorales</taxon>
        <taxon>Phyllachoraceae</taxon>
        <taxon>Phyllachora</taxon>
    </lineage>
</organism>
<dbReference type="Proteomes" id="UP001217918">
    <property type="component" value="Unassembled WGS sequence"/>
</dbReference>
<protein>
    <recommendedName>
        <fullName evidence="3">O-fucosyltransferase family protein</fullName>
    </recommendedName>
</protein>
<evidence type="ECO:0000313" key="2">
    <source>
        <dbReference type="Proteomes" id="UP001217918"/>
    </source>
</evidence>
<dbReference type="CDD" id="cd11296">
    <property type="entry name" value="O-FucT_like"/>
    <property type="match status" value="1"/>
</dbReference>
<sequence>MVPAMVLSRRFFATLLLVAILLFFWADRFLLPSDYRLPWLASSTQAGVAYGLPPHVDAYFDQAFSIGPPRRLDYGGIRDHCAAVDFKPDVYIDCVAIVAGLTSVASQLKVCFKMAIESGANLVLPNMPLRDSTDLREFNLMHPDKYMVYDAWFDADHLRDVLARACPQIKVLHPQALDTTHPVAHRWEILCKQARGYVEFNSLFWAGRPYGPFFDEELAKLQAAAAEDDDDDNKTPGITVVHVDPKFLLFRITDDASGRDLRLWNDFSRIIRFRAQPRAITARVVAQLAALGRPYYGVHFRTENDTIWSGFENQLALDLDGLDRAWAHLGGGTAERPLVYLACGDQRQADRFVAAGAARGWEVTHKWKMLERDGETTAALQALAFDFQGAVDLGVMVRAAFFLGITGSAFSSTVANLRDATGRYRGSSFRVPDDAGARTHLFNDGDASGYACCL</sequence>
<dbReference type="AlphaFoldDB" id="A0AAD9IAU6"/>
<reference evidence="1" key="1">
    <citation type="journal article" date="2023" name="Mol. Plant Microbe Interact.">
        <title>Elucidating the Obligate Nature and Biological Capacity of an Invasive Fungal Corn Pathogen.</title>
        <authorList>
            <person name="MacCready J.S."/>
            <person name="Roggenkamp E.M."/>
            <person name="Gdanetz K."/>
            <person name="Chilvers M.I."/>
        </authorList>
    </citation>
    <scope>NUCLEOTIDE SEQUENCE</scope>
    <source>
        <strain evidence="1">PM02</strain>
    </source>
</reference>
<name>A0AAD9IAU6_9PEZI</name>
<keyword evidence="2" id="KW-1185">Reference proteome</keyword>
<accession>A0AAD9IAU6</accession>
<evidence type="ECO:0008006" key="3">
    <source>
        <dbReference type="Google" id="ProtNLM"/>
    </source>
</evidence>
<gene>
    <name evidence="1" type="ORF">P8C59_007707</name>
</gene>
<proteinExistence type="predicted"/>
<evidence type="ECO:0000313" key="1">
    <source>
        <dbReference type="EMBL" id="KAK2073422.1"/>
    </source>
</evidence>